<sequence length="676" mass="74033">MVKRLAWPLAGAAGAALVLSACVTVLEGATPADATATHALLGDFFNPVQFDNPYAHIPAQCYIETSHGAQNACQFCHTNGVYELGLGNNLPQAGAEARLGNLQLEYSFAPHQPFDPLSAANPWENTLKPEKLLAAVRALGHDPQAWNGSEMARYVRQDNWQAAFAQRPGSPKNWDGAINHPMRLFPGLAPADLPAQGDGFVRSQEASRGFFKDSAGWVTGWRAVNFMPYGIFTPMTGSVSGIYIRLPQTFMQDASGQFSLSTYQRNLDLVARAIQDRLTPADGQTFTGQAQTVPLRRGEYPVGTEFAHPLHYVDVAADGTRADISRFPGTRSQRVKEVRYMMKWKDFHHADFRPGEKEEGLPVYGHAKQGWVDNGVGWYLAGYIEDARGELRPQTPQELTQCIGCHSGVVRTEQAPSFTSGTGNTVDSTWAMARKWPGAAGWKEMDYLGYQSHASAESHATPGQARMGDPFNRGEGKGELRHFLDNVVGASLYGDMPGAIERYLAQTIRAARGYTADWPSINTRSPQAFTASQALRQRLMRELTARGEHLDGQGVVQGALLYPPQLDALAGAARYRQVVVSQRYHLGKDVFAAAPVNFTYLRDNAQAFTHLDGQPYSQGEVITDRSVHRSNPAADTYLVGDVPTLIDAARSYAQGGTYNPDYVPLLSSPLVFEKRP</sequence>
<evidence type="ECO:0000313" key="3">
    <source>
        <dbReference type="Proteomes" id="UP000192505"/>
    </source>
</evidence>
<dbReference type="EMBL" id="MTEI01000003">
    <property type="protein sequence ID" value="OQW88670.1"/>
    <property type="molecule type" value="Genomic_DNA"/>
</dbReference>
<comment type="caution">
    <text evidence="2">The sequence shown here is derived from an EMBL/GenBank/DDBJ whole genome shotgun (WGS) entry which is preliminary data.</text>
</comment>
<dbReference type="AlphaFoldDB" id="A0A1W9KVR0"/>
<feature type="signal peptide" evidence="1">
    <location>
        <begin position="1"/>
        <end position="34"/>
    </location>
</feature>
<reference evidence="2 3" key="1">
    <citation type="submission" date="2017-01" db="EMBL/GenBank/DDBJ databases">
        <title>Novel large sulfur bacteria in the metagenomes of groundwater-fed chemosynthetic microbial mats in the Lake Huron basin.</title>
        <authorList>
            <person name="Sharrar A.M."/>
            <person name="Flood B.E."/>
            <person name="Bailey J.V."/>
            <person name="Jones D.S."/>
            <person name="Biddanda B."/>
            <person name="Ruberg S.A."/>
            <person name="Marcus D.N."/>
            <person name="Dick G.J."/>
        </authorList>
    </citation>
    <scope>NUCLEOTIDE SEQUENCE [LARGE SCALE GENOMIC DNA]</scope>
    <source>
        <strain evidence="2">A7</strain>
    </source>
</reference>
<feature type="chain" id="PRO_5012845955" description="Cytochrome c domain-containing protein" evidence="1">
    <location>
        <begin position="35"/>
        <end position="676"/>
    </location>
</feature>
<proteinExistence type="predicted"/>
<gene>
    <name evidence="2" type="ORF">BWK72_06760</name>
</gene>
<evidence type="ECO:0008006" key="4">
    <source>
        <dbReference type="Google" id="ProtNLM"/>
    </source>
</evidence>
<protein>
    <recommendedName>
        <fullName evidence="4">Cytochrome c domain-containing protein</fullName>
    </recommendedName>
</protein>
<keyword evidence="1" id="KW-0732">Signal</keyword>
<dbReference type="PROSITE" id="PS51257">
    <property type="entry name" value="PROKAR_LIPOPROTEIN"/>
    <property type="match status" value="1"/>
</dbReference>
<accession>A0A1W9KVR0</accession>
<evidence type="ECO:0000313" key="2">
    <source>
        <dbReference type="EMBL" id="OQW88670.1"/>
    </source>
</evidence>
<dbReference type="Proteomes" id="UP000192505">
    <property type="component" value="Unassembled WGS sequence"/>
</dbReference>
<organism evidence="2 3">
    <name type="scientific">Rhodoferax ferrireducens</name>
    <dbReference type="NCBI Taxonomy" id="192843"/>
    <lineage>
        <taxon>Bacteria</taxon>
        <taxon>Pseudomonadati</taxon>
        <taxon>Pseudomonadota</taxon>
        <taxon>Betaproteobacteria</taxon>
        <taxon>Burkholderiales</taxon>
        <taxon>Comamonadaceae</taxon>
        <taxon>Rhodoferax</taxon>
    </lineage>
</organism>
<evidence type="ECO:0000256" key="1">
    <source>
        <dbReference type="SAM" id="SignalP"/>
    </source>
</evidence>
<name>A0A1W9KVR0_9BURK</name>